<dbReference type="Proteomes" id="UP001482520">
    <property type="component" value="Unassembled WGS sequence"/>
</dbReference>
<dbReference type="EMBL" id="JBEGDP010000002">
    <property type="protein sequence ID" value="MEQ7846345.1"/>
    <property type="molecule type" value="Genomic_DNA"/>
</dbReference>
<keyword evidence="2" id="KW-1185">Reference proteome</keyword>
<accession>A0ABV1NV12</accession>
<gene>
    <name evidence="1" type="ORF">V6R90_03575</name>
</gene>
<comment type="caution">
    <text evidence="1">The sequence shown here is derived from an EMBL/GenBank/DDBJ whole genome shotgun (WGS) entry which is preliminary data.</text>
</comment>
<name>A0ABV1NV12_9ACTN</name>
<protein>
    <recommendedName>
        <fullName evidence="3">Sulfotransferase family protein</fullName>
    </recommendedName>
</protein>
<evidence type="ECO:0000313" key="1">
    <source>
        <dbReference type="EMBL" id="MEQ7846345.1"/>
    </source>
</evidence>
<organism evidence="1 2">
    <name type="scientific">Nocardioides kribbensis</name>
    <dbReference type="NCBI Taxonomy" id="305517"/>
    <lineage>
        <taxon>Bacteria</taxon>
        <taxon>Bacillati</taxon>
        <taxon>Actinomycetota</taxon>
        <taxon>Actinomycetes</taxon>
        <taxon>Propionibacteriales</taxon>
        <taxon>Nocardioidaceae</taxon>
        <taxon>Nocardioides</taxon>
    </lineage>
</organism>
<sequence>MIALPGHGFVMLSMPKCASTTLVTSLMGRAEVMMRINPRLKHMNARTFTNRMAPVLQTGGYQRDDYELVSLFREPVAWLESWWRYRQRPALQDDDNSRAANSTADVSFDAFVGAYLDGAPGALKGRQARFIALSADLDIAVDRLFALERPDVWEGWIAEKIGEPLEVTMKNWSTSTSRPDLSRALRRRLEDHLRPELEIYEHLRAEGQWAPPRGHVPGR</sequence>
<evidence type="ECO:0000313" key="2">
    <source>
        <dbReference type="Proteomes" id="UP001482520"/>
    </source>
</evidence>
<proteinExistence type="predicted"/>
<dbReference type="InterPro" id="IPR027417">
    <property type="entry name" value="P-loop_NTPase"/>
</dbReference>
<reference evidence="1 2" key="1">
    <citation type="submission" date="2024-02" db="EMBL/GenBank/DDBJ databases">
        <title>Full genome sequence of Nocardioides kribbensis.</title>
        <authorList>
            <person name="Poletto B.L."/>
            <person name="Silva G."/>
            <person name="Galante D."/>
            <person name="Campos K.R."/>
            <person name="Santos M.B.N."/>
            <person name="Sacchi C.T."/>
        </authorList>
    </citation>
    <scope>NUCLEOTIDE SEQUENCE [LARGE SCALE GENOMIC DNA]</scope>
    <source>
        <strain evidence="1 2">O4R</strain>
    </source>
</reference>
<dbReference type="Gene3D" id="3.40.50.300">
    <property type="entry name" value="P-loop containing nucleotide triphosphate hydrolases"/>
    <property type="match status" value="1"/>
</dbReference>
<dbReference type="SUPFAM" id="SSF52540">
    <property type="entry name" value="P-loop containing nucleoside triphosphate hydrolases"/>
    <property type="match status" value="1"/>
</dbReference>
<evidence type="ECO:0008006" key="3">
    <source>
        <dbReference type="Google" id="ProtNLM"/>
    </source>
</evidence>
<dbReference type="RefSeq" id="WP_056864328.1">
    <property type="nucleotide sequence ID" value="NZ_JBEFCW010000487.1"/>
</dbReference>